<sequence>MTGHIAQIWRHPIKAHGREAMVKARLEPGRALPFDRQWGVLHEAAKLAENADGWEECRNFSRGAGVPLLQAMEAHFDLPTGTVTLTHPKMPGLTINPDKSEDQTRFIKWVQHLTPEGRPKPARIIKAKNAMTDSQTVSLSLMNLASHQAICSRIGRELSPLRWRGNLLVSGLFPWEERGWVGKHIRIGNAEFYIRKEITRCRMTEASTRTGERDANTLGALRDGWGIQEMGVHAVVTKGGEITVDDKIEVLE</sequence>
<dbReference type="RefSeq" id="WP_055187999.1">
    <property type="nucleotide sequence ID" value="NZ_FPBS01000001.1"/>
</dbReference>
<dbReference type="GO" id="GO:0030170">
    <property type="term" value="F:pyridoxal phosphate binding"/>
    <property type="evidence" value="ECO:0007669"/>
    <property type="project" value="InterPro"/>
</dbReference>
<dbReference type="Proteomes" id="UP000050471">
    <property type="component" value="Unassembled WGS sequence"/>
</dbReference>
<dbReference type="GO" id="GO:0003824">
    <property type="term" value="F:catalytic activity"/>
    <property type="evidence" value="ECO:0007669"/>
    <property type="project" value="InterPro"/>
</dbReference>
<dbReference type="OrthoDB" id="581532at2"/>
<keyword evidence="3" id="KW-1185">Reference proteome</keyword>
<dbReference type="GO" id="GO:0030151">
    <property type="term" value="F:molybdenum ion binding"/>
    <property type="evidence" value="ECO:0007669"/>
    <property type="project" value="InterPro"/>
</dbReference>
<dbReference type="STRING" id="154981.AKJ29_15625"/>
<evidence type="ECO:0000259" key="1">
    <source>
        <dbReference type="PROSITE" id="PS51340"/>
    </source>
</evidence>
<dbReference type="InterPro" id="IPR005302">
    <property type="entry name" value="MoCF_Sase_C"/>
</dbReference>
<evidence type="ECO:0000313" key="3">
    <source>
        <dbReference type="Proteomes" id="UP000050471"/>
    </source>
</evidence>
<dbReference type="SUPFAM" id="SSF50800">
    <property type="entry name" value="PK beta-barrel domain-like"/>
    <property type="match status" value="1"/>
</dbReference>
<dbReference type="InterPro" id="IPR011037">
    <property type="entry name" value="Pyrv_Knase-like_insert_dom_sf"/>
</dbReference>
<dbReference type="Gene3D" id="2.40.33.20">
    <property type="entry name" value="PK beta-barrel domain-like"/>
    <property type="match status" value="1"/>
</dbReference>
<dbReference type="PROSITE" id="PS51340">
    <property type="entry name" value="MOSC"/>
    <property type="match status" value="1"/>
</dbReference>
<organism evidence="2 3">
    <name type="scientific">Aliiroseovarius crassostreae</name>
    <dbReference type="NCBI Taxonomy" id="154981"/>
    <lineage>
        <taxon>Bacteria</taxon>
        <taxon>Pseudomonadati</taxon>
        <taxon>Pseudomonadota</taxon>
        <taxon>Alphaproteobacteria</taxon>
        <taxon>Rhodobacterales</taxon>
        <taxon>Paracoccaceae</taxon>
        <taxon>Aliiroseovarius</taxon>
    </lineage>
</organism>
<dbReference type="Pfam" id="PF03473">
    <property type="entry name" value="MOSC"/>
    <property type="match status" value="1"/>
</dbReference>
<accession>A0A0P7I496</accession>
<gene>
    <name evidence="2" type="ORF">AKJ29_15625</name>
</gene>
<protein>
    <recommendedName>
        <fullName evidence="1">MOSC domain-containing protein</fullName>
    </recommendedName>
</protein>
<feature type="domain" description="MOSC" evidence="1">
    <location>
        <begin position="102"/>
        <end position="251"/>
    </location>
</feature>
<proteinExistence type="predicted"/>
<reference evidence="2 3" key="1">
    <citation type="submission" date="2015-09" db="EMBL/GenBank/DDBJ databases">
        <title>Draft genome sequence of Aliiroseovarius crassostreae CV919-312TSm, the causative agent of Roseovarius Oyster Disease (formerly Juvenile Oyster Disease).</title>
        <authorList>
            <person name="Kessner L."/>
            <person name="Spinard E."/>
            <person name="Nelson D."/>
        </authorList>
    </citation>
    <scope>NUCLEOTIDE SEQUENCE [LARGE SCALE GENOMIC DNA]</scope>
    <source>
        <strain evidence="2 3">CV919-312</strain>
    </source>
</reference>
<dbReference type="AlphaFoldDB" id="A0A0P7I496"/>
<name>A0A0P7I496_9RHOB</name>
<evidence type="ECO:0000313" key="2">
    <source>
        <dbReference type="EMBL" id="KPN64089.1"/>
    </source>
</evidence>
<dbReference type="EMBL" id="LKBA01000004">
    <property type="protein sequence ID" value="KPN64089.1"/>
    <property type="molecule type" value="Genomic_DNA"/>
</dbReference>
<comment type="caution">
    <text evidence="2">The sequence shown here is derived from an EMBL/GenBank/DDBJ whole genome shotgun (WGS) entry which is preliminary data.</text>
</comment>